<accession>A0ABQ9N9D2</accession>
<keyword evidence="4" id="KW-0500">Molybdenum</keyword>
<dbReference type="SUPFAM" id="SSF54292">
    <property type="entry name" value="2Fe-2S ferredoxin-like"/>
    <property type="match status" value="1"/>
</dbReference>
<dbReference type="Gene3D" id="3.30.465.10">
    <property type="match status" value="1"/>
</dbReference>
<dbReference type="Gene3D" id="3.30.365.10">
    <property type="entry name" value="Aldehyde oxidase/xanthine dehydrogenase, molybdopterin binding domain"/>
    <property type="match status" value="4"/>
</dbReference>
<protein>
    <recommendedName>
        <fullName evidence="17">FAD-binding PCMH-type domain-containing protein</fullName>
    </recommendedName>
</protein>
<evidence type="ECO:0000259" key="13">
    <source>
        <dbReference type="PROSITE" id="PS51085"/>
    </source>
</evidence>
<dbReference type="SMART" id="SM01008">
    <property type="entry name" value="Ald_Xan_dh_C"/>
    <property type="match status" value="1"/>
</dbReference>
<dbReference type="Gene3D" id="1.10.150.120">
    <property type="entry name" value="[2Fe-2S]-binding domain"/>
    <property type="match status" value="1"/>
</dbReference>
<dbReference type="Gene3D" id="3.30.43.10">
    <property type="entry name" value="Uridine Diphospho-n-acetylenolpyruvylglucosamine Reductase, domain 2"/>
    <property type="match status" value="1"/>
</dbReference>
<evidence type="ECO:0000313" key="15">
    <source>
        <dbReference type="EMBL" id="KAJ9189127.1"/>
    </source>
</evidence>
<dbReference type="Pfam" id="PF01315">
    <property type="entry name" value="Ald_Xan_dh_C"/>
    <property type="match status" value="1"/>
</dbReference>
<dbReference type="SUPFAM" id="SSF56176">
    <property type="entry name" value="FAD-binding/transporter-associated domain-like"/>
    <property type="match status" value="1"/>
</dbReference>
<dbReference type="InterPro" id="IPR036856">
    <property type="entry name" value="Ald_Oxase/Xan_DH_a/b_sf"/>
</dbReference>
<dbReference type="InterPro" id="IPR037165">
    <property type="entry name" value="AldOxase/xan_DH_Mopterin-bd_sf"/>
</dbReference>
<dbReference type="InterPro" id="IPR005107">
    <property type="entry name" value="CO_DH_flav_C"/>
</dbReference>
<feature type="domain" description="2Fe-2S ferredoxin-type" evidence="13">
    <location>
        <begin position="14"/>
        <end position="101"/>
    </location>
</feature>
<dbReference type="Pfam" id="PF00111">
    <property type="entry name" value="Fer2"/>
    <property type="match status" value="1"/>
</dbReference>
<dbReference type="InterPro" id="IPR001041">
    <property type="entry name" value="2Fe-2S_ferredoxin-type"/>
</dbReference>
<keyword evidence="6" id="KW-0001">2Fe-2S</keyword>
<dbReference type="InterPro" id="IPR036683">
    <property type="entry name" value="CO_DH_flav_C_dom_sf"/>
</dbReference>
<evidence type="ECO:0000256" key="7">
    <source>
        <dbReference type="ARBA" id="ARBA00022723"/>
    </source>
</evidence>
<gene>
    <name evidence="15" type="ORF">P3X46_000458</name>
</gene>
<keyword evidence="8" id="KW-0274">FAD</keyword>
<dbReference type="Pfam" id="PF03450">
    <property type="entry name" value="CO_deh_flav_C"/>
    <property type="match status" value="1"/>
</dbReference>
<dbReference type="InterPro" id="IPR036318">
    <property type="entry name" value="FAD-bd_PCMH-like_sf"/>
</dbReference>
<evidence type="ECO:0000313" key="16">
    <source>
        <dbReference type="Proteomes" id="UP001174677"/>
    </source>
</evidence>
<dbReference type="Gene3D" id="3.30.390.50">
    <property type="entry name" value="CO dehydrogenase flavoprotein, C-terminal domain"/>
    <property type="match status" value="1"/>
</dbReference>
<evidence type="ECO:0000256" key="9">
    <source>
        <dbReference type="ARBA" id="ARBA00023002"/>
    </source>
</evidence>
<dbReference type="PANTHER" id="PTHR11908">
    <property type="entry name" value="XANTHINE DEHYDROGENASE"/>
    <property type="match status" value="1"/>
</dbReference>
<dbReference type="Gene3D" id="3.90.1170.50">
    <property type="entry name" value="Aldehyde oxidase/xanthine dehydrogenase, a/b hammerhead"/>
    <property type="match status" value="1"/>
</dbReference>
<keyword evidence="7" id="KW-0479">Metal-binding</keyword>
<proteinExistence type="inferred from homology"/>
<name>A0ABQ9N9D2_HEVBR</name>
<dbReference type="Pfam" id="PF20256">
    <property type="entry name" value="MoCoBD_2"/>
    <property type="match status" value="1"/>
</dbReference>
<dbReference type="SUPFAM" id="SSF55447">
    <property type="entry name" value="CO dehydrogenase flavoprotein C-terminal domain-like"/>
    <property type="match status" value="1"/>
</dbReference>
<keyword evidence="11" id="KW-0411">Iron-sulfur</keyword>
<evidence type="ECO:0000256" key="1">
    <source>
        <dbReference type="ARBA" id="ARBA00001924"/>
    </source>
</evidence>
<dbReference type="EMBL" id="JARPOI010000001">
    <property type="protein sequence ID" value="KAJ9189127.1"/>
    <property type="molecule type" value="Genomic_DNA"/>
</dbReference>
<evidence type="ECO:0000259" key="14">
    <source>
        <dbReference type="PROSITE" id="PS51387"/>
    </source>
</evidence>
<dbReference type="CDD" id="cd00207">
    <property type="entry name" value="fer2"/>
    <property type="match status" value="1"/>
</dbReference>
<dbReference type="InterPro" id="IPR016166">
    <property type="entry name" value="FAD-bd_PCMH"/>
</dbReference>
<evidence type="ECO:0000256" key="4">
    <source>
        <dbReference type="ARBA" id="ARBA00022505"/>
    </source>
</evidence>
<comment type="cofactor">
    <cofactor evidence="2">
        <name>FAD</name>
        <dbReference type="ChEBI" id="CHEBI:57692"/>
    </cofactor>
</comment>
<keyword evidence="10" id="KW-0408">Iron</keyword>
<comment type="cofactor">
    <cofactor evidence="12">
        <name>[2Fe-2S] cluster</name>
        <dbReference type="ChEBI" id="CHEBI:190135"/>
    </cofactor>
</comment>
<dbReference type="InterPro" id="IPR002888">
    <property type="entry name" value="2Fe-2S-bd"/>
</dbReference>
<dbReference type="InterPro" id="IPR002346">
    <property type="entry name" value="Mopterin_DH_FAD-bd"/>
</dbReference>
<dbReference type="Pfam" id="PF00941">
    <property type="entry name" value="FAD_binding_5"/>
    <property type="match status" value="1"/>
</dbReference>
<dbReference type="InterPro" id="IPR046867">
    <property type="entry name" value="AldOxase/xan_DH_MoCoBD2"/>
</dbReference>
<evidence type="ECO:0000256" key="12">
    <source>
        <dbReference type="ARBA" id="ARBA00034078"/>
    </source>
</evidence>
<comment type="caution">
    <text evidence="15">The sequence shown here is derived from an EMBL/GenBank/DDBJ whole genome shotgun (WGS) entry which is preliminary data.</text>
</comment>
<evidence type="ECO:0000256" key="2">
    <source>
        <dbReference type="ARBA" id="ARBA00001974"/>
    </source>
</evidence>
<dbReference type="PROSITE" id="PS00197">
    <property type="entry name" value="2FE2S_FER_1"/>
    <property type="match status" value="1"/>
</dbReference>
<evidence type="ECO:0000256" key="8">
    <source>
        <dbReference type="ARBA" id="ARBA00022827"/>
    </source>
</evidence>
<evidence type="ECO:0000256" key="10">
    <source>
        <dbReference type="ARBA" id="ARBA00023004"/>
    </source>
</evidence>
<dbReference type="SUPFAM" id="SSF54665">
    <property type="entry name" value="CO dehydrogenase molybdoprotein N-domain-like"/>
    <property type="match status" value="1"/>
</dbReference>
<dbReference type="SUPFAM" id="SSF47741">
    <property type="entry name" value="CO dehydrogenase ISP C-domain like"/>
    <property type="match status" value="1"/>
</dbReference>
<dbReference type="Proteomes" id="UP001174677">
    <property type="component" value="Chromosome 1"/>
</dbReference>
<dbReference type="InterPro" id="IPR006058">
    <property type="entry name" value="2Fe2S_fd_BS"/>
</dbReference>
<reference evidence="15" key="1">
    <citation type="journal article" date="2023" name="Plant Biotechnol. J.">
        <title>Chromosome-level wild Hevea brasiliensis genome provides new tools for genomic-assisted breeding and valuable loci to elevate rubber yield.</title>
        <authorList>
            <person name="Cheng H."/>
            <person name="Song X."/>
            <person name="Hu Y."/>
            <person name="Wu T."/>
            <person name="Yang Q."/>
            <person name="An Z."/>
            <person name="Feng S."/>
            <person name="Deng Z."/>
            <person name="Wu W."/>
            <person name="Zeng X."/>
            <person name="Tu M."/>
            <person name="Wang X."/>
            <person name="Huang H."/>
        </authorList>
    </citation>
    <scope>NUCLEOTIDE SEQUENCE</scope>
    <source>
        <strain evidence="15">MT/VB/25A 57/8</strain>
    </source>
</reference>
<dbReference type="InterPro" id="IPR016169">
    <property type="entry name" value="FAD-bd_PCMH_sub2"/>
</dbReference>
<comment type="cofactor">
    <cofactor evidence="1">
        <name>Mo-molybdopterin</name>
        <dbReference type="ChEBI" id="CHEBI:71302"/>
    </cofactor>
</comment>
<dbReference type="InterPro" id="IPR036884">
    <property type="entry name" value="2Fe-2S-bd_dom_sf"/>
</dbReference>
<dbReference type="InterPro" id="IPR012675">
    <property type="entry name" value="Beta-grasp_dom_sf"/>
</dbReference>
<dbReference type="Gene3D" id="3.10.20.30">
    <property type="match status" value="1"/>
</dbReference>
<keyword evidence="5" id="KW-0285">Flavoprotein</keyword>
<sequence length="1371" mass="150637">MQNQMEEERPTGTSNLVFAVNGHRFELSSVDPSMTLLEFLRSHTSFKSVKLSCGEGGCGACIVLLSKYDPLREHIEDFTISSCLTLLCSINGCSITTTEGLGNSKDGFHSIHQRFTGFHASQCGFCTPGMCISLFGALVNAEKTDRPDPFLGFSKLTVIEAEKAIAGNLCRCTGYRPIADACKSFAADVDMEDLGFNSFWKKKESQEVKISRLPFYNRNHEICTFPKFLKREVKSSLPLESKRFSWYKPASIEELQSLLDTIDANNGVQMKIVVGNTGVGYYKELEHYDKYVDLTHIPELSVIRRDQSGIEIGASLTISKVIEALKEEWKGEFLSECKVVFKKIAVHMEKIASEFIRNTGSVGGNLVMAQRKHFPSDIVTILLAAGSLVEILTGTMREKLTLEEFLVGAPFDSKSVLLNVKIPNCESIKNISPERNSKLLFETYRAAPRPLGNALPYLNAAFLAEVSCSKSSAGIMLNRCQLAFGAFGTKHAIRAWKVEEFLAGKLLTIDILYDAIKLVKANVMPEDGTRNPTYRSSLAVGFLFAFLSPLINTICNGSVNRSINTLMFNDGKSKQNYDCLDHVKFPTLLSSARQVIQINKEYHPVGEPVTKSGAALQASGEAVYVDDIPSPRDCLHGAFIYSKKPFARVKGIEFNSKLLPAGLTALISFKDIPNGGENIGAKTIFGPEPLFADEFTRCSGERLALVVADTQKHADVASSIAVVDYDLENLDRPILTVEQAIKRSSLFEVPSFIYPKQIGDVSKGMAEADHKIISAEIKLGSQYYFYMENQTALAVPDEENCMVVYSSTQCPEFAHAVIAECLGVPEHNVRVITRRVGGAFGGKAIKAMPVATACALAAYKLQRPVRMYLNRKTDMIMAGGRHPMKITFSVGFKSSGKITALNLDILINAGIYLDISPVMPHNIMGALKKYDWGALSFDMKVCKTNLLSRSAMRAPGEVQGSYIAEAVIEHVASSLSMDADSVRAINLHTHDSLNSFYDVSAGEPLEYTLPSLWDKLATSSSFIQRTEMIKEFNRCNLWRKRGISRVPAVHEVMLRPTPGKVSILSDGSVVVEVGGIELGQGLWTKVKQMAAFGLGSIKCVGVGDLLDKVRVIESNTLSLIQGGFTSGSTTSESSCEAVRMCCKTLVDRLTPLKERLQAQIGSVKWDMLIRQAYLEAVNLSASSFFVPDLASMRYLNYGAAVSEVEVDLLTGQTTILRSDIIYDCGQSLNPAVDLGQIEGAFVQGIGFFMLEEYTTNSDGLVVEEGTWTYKIPTIDTIPKQFNVEIANSGHHQNRVLSSKASGEPPLLLAASVHCATRAAIRDARQQLYSWGCIDSSHSTFNLEVPANMPVVKELCGLDSVERYLQWKMSSN</sequence>
<dbReference type="InterPro" id="IPR016208">
    <property type="entry name" value="Ald_Oxase/xanthine_DH-like"/>
</dbReference>
<organism evidence="15 16">
    <name type="scientific">Hevea brasiliensis</name>
    <name type="common">Para rubber tree</name>
    <name type="synonym">Siphonia brasiliensis</name>
    <dbReference type="NCBI Taxonomy" id="3981"/>
    <lineage>
        <taxon>Eukaryota</taxon>
        <taxon>Viridiplantae</taxon>
        <taxon>Streptophyta</taxon>
        <taxon>Embryophyta</taxon>
        <taxon>Tracheophyta</taxon>
        <taxon>Spermatophyta</taxon>
        <taxon>Magnoliopsida</taxon>
        <taxon>eudicotyledons</taxon>
        <taxon>Gunneridae</taxon>
        <taxon>Pentapetalae</taxon>
        <taxon>rosids</taxon>
        <taxon>fabids</taxon>
        <taxon>Malpighiales</taxon>
        <taxon>Euphorbiaceae</taxon>
        <taxon>Crotonoideae</taxon>
        <taxon>Micrandreae</taxon>
        <taxon>Hevea</taxon>
    </lineage>
</organism>
<dbReference type="InterPro" id="IPR036010">
    <property type="entry name" value="2Fe-2S_ferredoxin-like_sf"/>
</dbReference>
<keyword evidence="16" id="KW-1185">Reference proteome</keyword>
<evidence type="ECO:0000256" key="6">
    <source>
        <dbReference type="ARBA" id="ARBA00022714"/>
    </source>
</evidence>
<dbReference type="InterPro" id="IPR016167">
    <property type="entry name" value="FAD-bd_PCMH_sub1"/>
</dbReference>
<evidence type="ECO:0000256" key="3">
    <source>
        <dbReference type="ARBA" id="ARBA00006849"/>
    </source>
</evidence>
<dbReference type="PROSITE" id="PS51085">
    <property type="entry name" value="2FE2S_FER_2"/>
    <property type="match status" value="1"/>
</dbReference>
<dbReference type="InterPro" id="IPR000674">
    <property type="entry name" value="Ald_Oxase/Xan_DH_a/b"/>
</dbReference>
<dbReference type="Pfam" id="PF01799">
    <property type="entry name" value="Fer2_2"/>
    <property type="match status" value="1"/>
</dbReference>
<comment type="similarity">
    <text evidence="3">Belongs to the xanthine dehydrogenase family.</text>
</comment>
<keyword evidence="9" id="KW-0560">Oxidoreductase</keyword>
<dbReference type="SMART" id="SM01092">
    <property type="entry name" value="CO_deh_flav_C"/>
    <property type="match status" value="1"/>
</dbReference>
<evidence type="ECO:0000256" key="11">
    <source>
        <dbReference type="ARBA" id="ARBA00023014"/>
    </source>
</evidence>
<dbReference type="InterPro" id="IPR008274">
    <property type="entry name" value="AldOxase/xan_DH_MoCoBD1"/>
</dbReference>
<dbReference type="PROSITE" id="PS51387">
    <property type="entry name" value="FAD_PCMH"/>
    <property type="match status" value="1"/>
</dbReference>
<dbReference type="PANTHER" id="PTHR11908:SF132">
    <property type="entry name" value="ALDEHYDE OXIDASE 1-RELATED"/>
    <property type="match status" value="1"/>
</dbReference>
<evidence type="ECO:0008006" key="17">
    <source>
        <dbReference type="Google" id="ProtNLM"/>
    </source>
</evidence>
<dbReference type="Pfam" id="PF02738">
    <property type="entry name" value="MoCoBD_1"/>
    <property type="match status" value="1"/>
</dbReference>
<dbReference type="PIRSF" id="PIRSF000127">
    <property type="entry name" value="Xanthine_DH"/>
    <property type="match status" value="1"/>
</dbReference>
<evidence type="ECO:0000256" key="5">
    <source>
        <dbReference type="ARBA" id="ARBA00022630"/>
    </source>
</evidence>
<feature type="domain" description="FAD-binding PCMH-type" evidence="14">
    <location>
        <begin position="239"/>
        <end position="427"/>
    </location>
</feature>
<dbReference type="SUPFAM" id="SSF56003">
    <property type="entry name" value="Molybdenum cofactor-binding domain"/>
    <property type="match status" value="1"/>
</dbReference>